<organism evidence="3 4">
    <name type="scientific">Actinomadura pelletieri DSM 43383</name>
    <dbReference type="NCBI Taxonomy" id="1120940"/>
    <lineage>
        <taxon>Bacteria</taxon>
        <taxon>Bacillati</taxon>
        <taxon>Actinomycetota</taxon>
        <taxon>Actinomycetes</taxon>
        <taxon>Streptosporangiales</taxon>
        <taxon>Thermomonosporaceae</taxon>
        <taxon>Actinomadura</taxon>
    </lineage>
</organism>
<dbReference type="GO" id="GO:0004674">
    <property type="term" value="F:protein serine/threonine kinase activity"/>
    <property type="evidence" value="ECO:0007669"/>
    <property type="project" value="UniProtKB-KW"/>
</dbReference>
<dbReference type="Proteomes" id="UP000274601">
    <property type="component" value="Unassembled WGS sequence"/>
</dbReference>
<name>A0A495QZ87_9ACTN</name>
<accession>A0A495QZ87</accession>
<proteinExistence type="predicted"/>
<keyword evidence="1" id="KW-0723">Serine/threonine-protein kinase</keyword>
<dbReference type="CDD" id="cd16936">
    <property type="entry name" value="HATPase_RsbW-like"/>
    <property type="match status" value="1"/>
</dbReference>
<evidence type="ECO:0000313" key="3">
    <source>
        <dbReference type="EMBL" id="RKS79377.1"/>
    </source>
</evidence>
<keyword evidence="3" id="KW-0808">Transferase</keyword>
<evidence type="ECO:0000259" key="2">
    <source>
        <dbReference type="Pfam" id="PF13581"/>
    </source>
</evidence>
<dbReference type="InterPro" id="IPR050267">
    <property type="entry name" value="Anti-sigma-factor_SerPK"/>
</dbReference>
<dbReference type="PANTHER" id="PTHR35526">
    <property type="entry name" value="ANTI-SIGMA-F FACTOR RSBW-RELATED"/>
    <property type="match status" value="1"/>
</dbReference>
<dbReference type="Pfam" id="PF13581">
    <property type="entry name" value="HATPase_c_2"/>
    <property type="match status" value="1"/>
</dbReference>
<evidence type="ECO:0000313" key="4">
    <source>
        <dbReference type="Proteomes" id="UP000274601"/>
    </source>
</evidence>
<dbReference type="EMBL" id="RBWU01000001">
    <property type="protein sequence ID" value="RKS79377.1"/>
    <property type="molecule type" value="Genomic_DNA"/>
</dbReference>
<comment type="caution">
    <text evidence="3">The sequence shown here is derived from an EMBL/GenBank/DDBJ whole genome shotgun (WGS) entry which is preliminary data.</text>
</comment>
<dbReference type="InterPro" id="IPR036890">
    <property type="entry name" value="HATPase_C_sf"/>
</dbReference>
<feature type="domain" description="Histidine kinase/HSP90-like ATPase" evidence="2">
    <location>
        <begin position="42"/>
        <end position="145"/>
    </location>
</feature>
<protein>
    <submittedName>
        <fullName evidence="3">Histidine kinase-like protein</fullName>
    </submittedName>
</protein>
<keyword evidence="4" id="KW-1185">Reference proteome</keyword>
<dbReference type="SUPFAM" id="SSF55874">
    <property type="entry name" value="ATPase domain of HSP90 chaperone/DNA topoisomerase II/histidine kinase"/>
    <property type="match status" value="1"/>
</dbReference>
<dbReference type="RefSeq" id="WP_121432901.1">
    <property type="nucleotide sequence ID" value="NZ_RBWU01000001.1"/>
</dbReference>
<evidence type="ECO:0000256" key="1">
    <source>
        <dbReference type="ARBA" id="ARBA00022527"/>
    </source>
</evidence>
<sequence length="148" mass="15933">MAGSGVDAMDVQVLDVTFRPAPTVPGQVRMLVELRLIEWGLAQLVDDVTLIASELVTNAVQHTFGPQIRVRFTREPHGVLLGVWDGSDVLPLRGRVAETASNATGPLEAGLEDETSGRGLPIVAALATRFGVSRTQPHGKWTWARVSE</sequence>
<reference evidence="3 4" key="1">
    <citation type="submission" date="2018-10" db="EMBL/GenBank/DDBJ databases">
        <title>Genomic Encyclopedia of Archaeal and Bacterial Type Strains, Phase II (KMG-II): from individual species to whole genera.</title>
        <authorList>
            <person name="Goeker M."/>
        </authorList>
    </citation>
    <scope>NUCLEOTIDE SEQUENCE [LARGE SCALE GENOMIC DNA]</scope>
    <source>
        <strain evidence="3 4">DSM 43383</strain>
    </source>
</reference>
<dbReference type="Gene3D" id="3.30.565.10">
    <property type="entry name" value="Histidine kinase-like ATPase, C-terminal domain"/>
    <property type="match status" value="1"/>
</dbReference>
<keyword evidence="3" id="KW-0418">Kinase</keyword>
<dbReference type="InterPro" id="IPR003594">
    <property type="entry name" value="HATPase_dom"/>
</dbReference>
<dbReference type="OrthoDB" id="3474613at2"/>
<dbReference type="PANTHER" id="PTHR35526:SF3">
    <property type="entry name" value="ANTI-SIGMA-F FACTOR RSBW"/>
    <property type="match status" value="1"/>
</dbReference>
<dbReference type="AlphaFoldDB" id="A0A495QZ87"/>
<gene>
    <name evidence="3" type="ORF">BZB76_0842</name>
</gene>